<evidence type="ECO:0000313" key="1">
    <source>
        <dbReference type="EMBL" id="KAL2735575.1"/>
    </source>
</evidence>
<dbReference type="AlphaFoldDB" id="A0ABD2BS26"/>
<proteinExistence type="predicted"/>
<dbReference type="Proteomes" id="UP001607302">
    <property type="component" value="Unassembled WGS sequence"/>
</dbReference>
<sequence length="72" mass="8768">MLLQKICQKRNSKRLCESNYEKYFLLNSLLLQSSFRRKRLEDVRKRDGTIEVSRIYLRWKDHSEATTINLSF</sequence>
<reference evidence="1 2" key="1">
    <citation type="journal article" date="2024" name="Ann. Entomol. Soc. Am.">
        <title>Genomic analyses of the southern and eastern yellowjacket wasps (Hymenoptera: Vespidae) reveal evolutionary signatures of social life.</title>
        <authorList>
            <person name="Catto M.A."/>
            <person name="Caine P.B."/>
            <person name="Orr S.E."/>
            <person name="Hunt B.G."/>
            <person name="Goodisman M.A.D."/>
        </authorList>
    </citation>
    <scope>NUCLEOTIDE SEQUENCE [LARGE SCALE GENOMIC DNA]</scope>
    <source>
        <strain evidence="1">233</strain>
        <tissue evidence="1">Head and thorax</tissue>
    </source>
</reference>
<gene>
    <name evidence="1" type="ORF">V1478_003215</name>
</gene>
<evidence type="ECO:0000313" key="2">
    <source>
        <dbReference type="Proteomes" id="UP001607302"/>
    </source>
</evidence>
<comment type="caution">
    <text evidence="1">The sequence shown here is derived from an EMBL/GenBank/DDBJ whole genome shotgun (WGS) entry which is preliminary data.</text>
</comment>
<accession>A0ABD2BS26</accession>
<keyword evidence="2" id="KW-1185">Reference proteome</keyword>
<organism evidence="1 2">
    <name type="scientific">Vespula squamosa</name>
    <name type="common">Southern yellow jacket</name>
    <name type="synonym">Wasp</name>
    <dbReference type="NCBI Taxonomy" id="30214"/>
    <lineage>
        <taxon>Eukaryota</taxon>
        <taxon>Metazoa</taxon>
        <taxon>Ecdysozoa</taxon>
        <taxon>Arthropoda</taxon>
        <taxon>Hexapoda</taxon>
        <taxon>Insecta</taxon>
        <taxon>Pterygota</taxon>
        <taxon>Neoptera</taxon>
        <taxon>Endopterygota</taxon>
        <taxon>Hymenoptera</taxon>
        <taxon>Apocrita</taxon>
        <taxon>Aculeata</taxon>
        <taxon>Vespoidea</taxon>
        <taxon>Vespidae</taxon>
        <taxon>Vespinae</taxon>
        <taxon>Vespula</taxon>
    </lineage>
</organism>
<name>A0ABD2BS26_VESSQ</name>
<dbReference type="EMBL" id="JAUDFV010000064">
    <property type="protein sequence ID" value="KAL2735575.1"/>
    <property type="molecule type" value="Genomic_DNA"/>
</dbReference>
<protein>
    <submittedName>
        <fullName evidence="1">Uncharacterized protein</fullName>
    </submittedName>
</protein>